<dbReference type="AlphaFoldDB" id="A0A1H4AP65"/>
<proteinExistence type="predicted"/>
<protein>
    <submittedName>
        <fullName evidence="4">Transcriptional regulator, TetR family</fullName>
    </submittedName>
</protein>
<evidence type="ECO:0000256" key="2">
    <source>
        <dbReference type="PROSITE-ProRule" id="PRU00335"/>
    </source>
</evidence>
<dbReference type="SUPFAM" id="SSF46689">
    <property type="entry name" value="Homeodomain-like"/>
    <property type="match status" value="1"/>
</dbReference>
<dbReference type="Pfam" id="PF00440">
    <property type="entry name" value="TetR_N"/>
    <property type="match status" value="1"/>
</dbReference>
<accession>A0A1H4AP65</accession>
<dbReference type="PANTHER" id="PTHR30328">
    <property type="entry name" value="TRANSCRIPTIONAL REPRESSOR"/>
    <property type="match status" value="1"/>
</dbReference>
<feature type="DNA-binding region" description="H-T-H motif" evidence="2">
    <location>
        <begin position="28"/>
        <end position="47"/>
    </location>
</feature>
<dbReference type="InterPro" id="IPR009057">
    <property type="entry name" value="Homeodomain-like_sf"/>
</dbReference>
<evidence type="ECO:0000256" key="1">
    <source>
        <dbReference type="ARBA" id="ARBA00023125"/>
    </source>
</evidence>
<gene>
    <name evidence="4" type="ORF">SAMN05660909_01689</name>
</gene>
<dbReference type="Proteomes" id="UP000199656">
    <property type="component" value="Unassembled WGS sequence"/>
</dbReference>
<evidence type="ECO:0000259" key="3">
    <source>
        <dbReference type="PROSITE" id="PS50977"/>
    </source>
</evidence>
<dbReference type="InterPro" id="IPR050109">
    <property type="entry name" value="HTH-type_TetR-like_transc_reg"/>
</dbReference>
<dbReference type="GO" id="GO:0003677">
    <property type="term" value="F:DNA binding"/>
    <property type="evidence" value="ECO:0007669"/>
    <property type="project" value="UniProtKB-UniRule"/>
</dbReference>
<sequence>MEEISEKQLSILKVAERLFADQGFHGTSVRDIAQEADVNIAMISYYFGSKDKLLESIVKYRMKASQKFIQDLLVDDTMKPLDKIYAMIDRFINKMMGEQNFQCIMSREQLNSEKSPVRDLIWELKREMLGLMQPIVTDAQEAGIFHKDIDVVMLMTSLFGTIHQIIPAQKLLRNDPEFSDLDEATFKENLKQRLSIHLKKLFKAILTHEF</sequence>
<dbReference type="OrthoDB" id="9789566at2"/>
<name>A0A1H4AP65_9BACT</name>
<dbReference type="InterPro" id="IPR001647">
    <property type="entry name" value="HTH_TetR"/>
</dbReference>
<dbReference type="InterPro" id="IPR023772">
    <property type="entry name" value="DNA-bd_HTH_TetR-type_CS"/>
</dbReference>
<feature type="domain" description="HTH tetR-type" evidence="3">
    <location>
        <begin position="5"/>
        <end position="65"/>
    </location>
</feature>
<dbReference type="InterPro" id="IPR013570">
    <property type="entry name" value="Tscrpt_reg_YsiA_C"/>
</dbReference>
<keyword evidence="1 2" id="KW-0238">DNA-binding</keyword>
<dbReference type="RefSeq" id="WP_089760567.1">
    <property type="nucleotide sequence ID" value="NZ_BKAT01000009.1"/>
</dbReference>
<evidence type="ECO:0000313" key="4">
    <source>
        <dbReference type="EMBL" id="SEA37675.1"/>
    </source>
</evidence>
<reference evidence="5" key="1">
    <citation type="submission" date="2016-10" db="EMBL/GenBank/DDBJ databases">
        <authorList>
            <person name="Varghese N."/>
            <person name="Submissions S."/>
        </authorList>
    </citation>
    <scope>NUCLEOTIDE SEQUENCE [LARGE SCALE GENOMIC DNA]</scope>
    <source>
        <strain evidence="5">DSM 23920</strain>
    </source>
</reference>
<evidence type="ECO:0000313" key="5">
    <source>
        <dbReference type="Proteomes" id="UP000199656"/>
    </source>
</evidence>
<dbReference type="PANTHER" id="PTHR30328:SF54">
    <property type="entry name" value="HTH-TYPE TRANSCRIPTIONAL REPRESSOR SCO4008"/>
    <property type="match status" value="1"/>
</dbReference>
<dbReference type="PROSITE" id="PS50977">
    <property type="entry name" value="HTH_TETR_2"/>
    <property type="match status" value="1"/>
</dbReference>
<organism evidence="4 5">
    <name type="scientific">Chitinophaga terrae</name>
    <name type="common">ex Kim and Jung 2007</name>
    <dbReference type="NCBI Taxonomy" id="408074"/>
    <lineage>
        <taxon>Bacteria</taxon>
        <taxon>Pseudomonadati</taxon>
        <taxon>Bacteroidota</taxon>
        <taxon>Chitinophagia</taxon>
        <taxon>Chitinophagales</taxon>
        <taxon>Chitinophagaceae</taxon>
        <taxon>Chitinophaga</taxon>
    </lineage>
</organism>
<dbReference type="PROSITE" id="PS01081">
    <property type="entry name" value="HTH_TETR_1"/>
    <property type="match status" value="1"/>
</dbReference>
<dbReference type="STRING" id="408074.SAMN05660909_01689"/>
<dbReference type="InterPro" id="IPR036271">
    <property type="entry name" value="Tet_transcr_reg_TetR-rel_C_sf"/>
</dbReference>
<dbReference type="SUPFAM" id="SSF48498">
    <property type="entry name" value="Tetracyclin repressor-like, C-terminal domain"/>
    <property type="match status" value="1"/>
</dbReference>
<dbReference type="EMBL" id="FNRL01000006">
    <property type="protein sequence ID" value="SEA37675.1"/>
    <property type="molecule type" value="Genomic_DNA"/>
</dbReference>
<dbReference type="PRINTS" id="PR00455">
    <property type="entry name" value="HTHTETR"/>
</dbReference>
<dbReference type="Pfam" id="PF08359">
    <property type="entry name" value="TetR_C_4"/>
    <property type="match status" value="1"/>
</dbReference>
<keyword evidence="5" id="KW-1185">Reference proteome</keyword>
<dbReference type="Gene3D" id="1.10.357.10">
    <property type="entry name" value="Tetracycline Repressor, domain 2"/>
    <property type="match status" value="1"/>
</dbReference>